<dbReference type="InParanoid" id="A0A2T0H050"/>
<proteinExistence type="predicted"/>
<gene>
    <name evidence="2" type="ORF">CEP50_02530</name>
</gene>
<accession>A0A2T0H050</accession>
<evidence type="ECO:0000256" key="1">
    <source>
        <dbReference type="SAM" id="MobiDB-lite"/>
    </source>
</evidence>
<protein>
    <recommendedName>
        <fullName evidence="4">Zinc-finger domain-containing protein</fullName>
    </recommendedName>
</protein>
<dbReference type="Pfam" id="PF16827">
    <property type="entry name" value="zf-HC3"/>
    <property type="match status" value="1"/>
</dbReference>
<dbReference type="Gene3D" id="2.30.30.990">
    <property type="entry name" value="Malonyl-[acyl-carrier protein] O-methyltransferase, zinc-finger motif"/>
    <property type="match status" value="1"/>
</dbReference>
<dbReference type="InterPro" id="IPR031795">
    <property type="entry name" value="Zf-HC3"/>
</dbReference>
<evidence type="ECO:0008006" key="4">
    <source>
        <dbReference type="Google" id="ProtNLM"/>
    </source>
</evidence>
<name>A0A2T0H050_ACTMO</name>
<dbReference type="STRING" id="1050202.GCA_000384035_00750"/>
<feature type="region of interest" description="Disordered" evidence="1">
    <location>
        <begin position="1"/>
        <end position="27"/>
    </location>
</feature>
<organism evidence="2 3">
    <name type="scientific">Actinopolyspora mortivallis</name>
    <dbReference type="NCBI Taxonomy" id="33906"/>
    <lineage>
        <taxon>Bacteria</taxon>
        <taxon>Bacillati</taxon>
        <taxon>Actinomycetota</taxon>
        <taxon>Actinomycetes</taxon>
        <taxon>Actinopolysporales</taxon>
        <taxon>Actinopolysporaceae</taxon>
        <taxon>Actinopolyspora</taxon>
    </lineage>
</organism>
<comment type="caution">
    <text evidence="2">The sequence shown here is derived from an EMBL/GenBank/DDBJ whole genome shotgun (WGS) entry which is preliminary data.</text>
</comment>
<evidence type="ECO:0000313" key="2">
    <source>
        <dbReference type="EMBL" id="PRW64734.1"/>
    </source>
</evidence>
<dbReference type="Proteomes" id="UP000239352">
    <property type="component" value="Unassembled WGS sequence"/>
</dbReference>
<dbReference type="RefSeq" id="WP_106112309.1">
    <property type="nucleotide sequence ID" value="NZ_PVSR01000002.1"/>
</dbReference>
<evidence type="ECO:0000313" key="3">
    <source>
        <dbReference type="Proteomes" id="UP000239352"/>
    </source>
</evidence>
<keyword evidence="3" id="KW-1185">Reference proteome</keyword>
<reference evidence="2 3" key="1">
    <citation type="submission" date="2018-03" db="EMBL/GenBank/DDBJ databases">
        <title>Actinopolyspora mortivallis from Sahara, screening for active biomolecules.</title>
        <authorList>
            <person name="Selama O."/>
            <person name="Wellington E.M.H."/>
            <person name="Hacene H."/>
        </authorList>
    </citation>
    <scope>NUCLEOTIDE SEQUENCE [LARGE SCALE GENOMIC DNA]</scope>
    <source>
        <strain evidence="2 3">M5A</strain>
    </source>
</reference>
<dbReference type="AlphaFoldDB" id="A0A2T0H050"/>
<dbReference type="EMBL" id="PVSR01000002">
    <property type="protein sequence ID" value="PRW64734.1"/>
    <property type="molecule type" value="Genomic_DNA"/>
</dbReference>
<sequence length="86" mass="9644">MPHPFVWVPGGGARHASKDRVPPPSVEFPEGTVVSTLCGAEVSAEVDEVSWLWRTCRECDERTREIVGLEPLSEIERRVGRSDRDQ</sequence>